<sequence>MNWLDWLMLLIIFFSAWRGLHTGFIAGAAGLAGLVLGLAAAFIGYAPLALYMENRWGWGGAIATFINDKLPLSVLDELIKNDYMNNLQITVPGVKATGYITNMVYQAAMSILEIISFLLLLVAVSLLVKIVLRMFSGAVAHTFFSPLDRFGGLLLGVVRGLVIITLMAILLEPLQATGAAPVQGDPGFLGRAVAGSALMPYVWHLLNILNMHIPAWQSLGDIFKSGGSNYIYPGHTKTS</sequence>
<keyword evidence="7" id="KW-1185">Reference proteome</keyword>
<keyword evidence="3 5" id="KW-1133">Transmembrane helix</keyword>
<dbReference type="PANTHER" id="PTHR37306:SF1">
    <property type="entry name" value="COLICIN V PRODUCTION PROTEIN"/>
    <property type="match status" value="1"/>
</dbReference>
<comment type="subcellular location">
    <subcellularLocation>
        <location evidence="1">Membrane</location>
        <topology evidence="1">Multi-pass membrane protein</topology>
    </subcellularLocation>
</comment>
<dbReference type="EMBL" id="FOYM01000024">
    <property type="protein sequence ID" value="SFR11982.1"/>
    <property type="molecule type" value="Genomic_DNA"/>
</dbReference>
<dbReference type="STRING" id="39060.SAMN05660706_12421"/>
<dbReference type="Proteomes" id="UP000199584">
    <property type="component" value="Unassembled WGS sequence"/>
</dbReference>
<name>A0A1I6E345_9FIRM</name>
<evidence type="ECO:0000256" key="3">
    <source>
        <dbReference type="ARBA" id="ARBA00022989"/>
    </source>
</evidence>
<dbReference type="GO" id="GO:0009403">
    <property type="term" value="P:toxin biosynthetic process"/>
    <property type="evidence" value="ECO:0007669"/>
    <property type="project" value="InterPro"/>
</dbReference>
<keyword evidence="4 5" id="KW-0472">Membrane</keyword>
<proteinExistence type="predicted"/>
<feature type="transmembrane region" description="Helical" evidence="5">
    <location>
        <begin position="191"/>
        <end position="209"/>
    </location>
</feature>
<evidence type="ECO:0000313" key="6">
    <source>
        <dbReference type="EMBL" id="SFR11982.1"/>
    </source>
</evidence>
<dbReference type="Pfam" id="PF02674">
    <property type="entry name" value="Colicin_V"/>
    <property type="match status" value="1"/>
</dbReference>
<dbReference type="OrthoDB" id="1807510at2"/>
<evidence type="ECO:0000256" key="1">
    <source>
        <dbReference type="ARBA" id="ARBA00004141"/>
    </source>
</evidence>
<feature type="transmembrane region" description="Helical" evidence="5">
    <location>
        <begin position="111"/>
        <end position="132"/>
    </location>
</feature>
<reference evidence="7" key="1">
    <citation type="submission" date="2016-10" db="EMBL/GenBank/DDBJ databases">
        <authorList>
            <person name="Varghese N."/>
            <person name="Submissions S."/>
        </authorList>
    </citation>
    <scope>NUCLEOTIDE SEQUENCE [LARGE SCALE GENOMIC DNA]</scope>
    <source>
        <strain evidence="7">DSM 3669</strain>
    </source>
</reference>
<gene>
    <name evidence="6" type="ORF">SAMN05660706_12421</name>
</gene>
<dbReference type="PANTHER" id="PTHR37306">
    <property type="entry name" value="COLICIN V PRODUCTION PROTEIN"/>
    <property type="match status" value="1"/>
</dbReference>
<dbReference type="AlphaFoldDB" id="A0A1I6E345"/>
<keyword evidence="2 5" id="KW-0812">Transmembrane</keyword>
<dbReference type="GO" id="GO:0016020">
    <property type="term" value="C:membrane"/>
    <property type="evidence" value="ECO:0007669"/>
    <property type="project" value="UniProtKB-SubCell"/>
</dbReference>
<feature type="transmembrane region" description="Helical" evidence="5">
    <location>
        <begin position="153"/>
        <end position="171"/>
    </location>
</feature>
<feature type="transmembrane region" description="Helical" evidence="5">
    <location>
        <begin position="31"/>
        <end position="52"/>
    </location>
</feature>
<evidence type="ECO:0000256" key="4">
    <source>
        <dbReference type="ARBA" id="ARBA00023136"/>
    </source>
</evidence>
<accession>A0A1I6E345</accession>
<dbReference type="InterPro" id="IPR003825">
    <property type="entry name" value="Colicin-V_CvpA"/>
</dbReference>
<evidence type="ECO:0000313" key="7">
    <source>
        <dbReference type="Proteomes" id="UP000199584"/>
    </source>
</evidence>
<dbReference type="RefSeq" id="WP_092485420.1">
    <property type="nucleotide sequence ID" value="NZ_FOYM01000024.1"/>
</dbReference>
<organism evidence="6 7">
    <name type="scientific">Desulfoscipio geothermicus DSM 3669</name>
    <dbReference type="NCBI Taxonomy" id="1121426"/>
    <lineage>
        <taxon>Bacteria</taxon>
        <taxon>Bacillati</taxon>
        <taxon>Bacillota</taxon>
        <taxon>Clostridia</taxon>
        <taxon>Eubacteriales</taxon>
        <taxon>Desulfallaceae</taxon>
        <taxon>Desulfoscipio</taxon>
    </lineage>
</organism>
<evidence type="ECO:0000256" key="5">
    <source>
        <dbReference type="SAM" id="Phobius"/>
    </source>
</evidence>
<evidence type="ECO:0000256" key="2">
    <source>
        <dbReference type="ARBA" id="ARBA00022692"/>
    </source>
</evidence>
<protein>
    <submittedName>
        <fullName evidence="6">Colicin V production protein</fullName>
    </submittedName>
</protein>